<gene>
    <name evidence="2" type="ORF">DFH08DRAFT_685084</name>
</gene>
<protein>
    <submittedName>
        <fullName evidence="2">Uncharacterized protein</fullName>
    </submittedName>
</protein>
<keyword evidence="3" id="KW-1185">Reference proteome</keyword>
<accession>A0AAD7F1W5</accession>
<dbReference type="AlphaFoldDB" id="A0AAD7F1W5"/>
<feature type="compositionally biased region" description="Polar residues" evidence="1">
    <location>
        <begin position="408"/>
        <end position="422"/>
    </location>
</feature>
<feature type="compositionally biased region" description="Basic and acidic residues" evidence="1">
    <location>
        <begin position="80"/>
        <end position="90"/>
    </location>
</feature>
<feature type="compositionally biased region" description="Basic and acidic residues" evidence="1">
    <location>
        <begin position="247"/>
        <end position="256"/>
    </location>
</feature>
<evidence type="ECO:0000313" key="3">
    <source>
        <dbReference type="Proteomes" id="UP001218218"/>
    </source>
</evidence>
<dbReference type="EMBL" id="JARIHO010000005">
    <property type="protein sequence ID" value="KAJ7361315.1"/>
    <property type="molecule type" value="Genomic_DNA"/>
</dbReference>
<feature type="region of interest" description="Disordered" evidence="1">
    <location>
        <begin position="171"/>
        <end position="192"/>
    </location>
</feature>
<proteinExistence type="predicted"/>
<comment type="caution">
    <text evidence="2">The sequence shown here is derived from an EMBL/GenBank/DDBJ whole genome shotgun (WGS) entry which is preliminary data.</text>
</comment>
<feature type="region of interest" description="Disordered" evidence="1">
    <location>
        <begin position="225"/>
        <end position="271"/>
    </location>
</feature>
<feature type="compositionally biased region" description="Basic and acidic residues" evidence="1">
    <location>
        <begin position="182"/>
        <end position="192"/>
    </location>
</feature>
<feature type="region of interest" description="Disordered" evidence="1">
    <location>
        <begin position="397"/>
        <end position="487"/>
    </location>
</feature>
<feature type="region of interest" description="Disordered" evidence="1">
    <location>
        <begin position="1"/>
        <end position="24"/>
    </location>
</feature>
<organism evidence="2 3">
    <name type="scientific">Mycena albidolilacea</name>
    <dbReference type="NCBI Taxonomy" id="1033008"/>
    <lineage>
        <taxon>Eukaryota</taxon>
        <taxon>Fungi</taxon>
        <taxon>Dikarya</taxon>
        <taxon>Basidiomycota</taxon>
        <taxon>Agaricomycotina</taxon>
        <taxon>Agaricomycetes</taxon>
        <taxon>Agaricomycetidae</taxon>
        <taxon>Agaricales</taxon>
        <taxon>Marasmiineae</taxon>
        <taxon>Mycenaceae</taxon>
        <taxon>Mycena</taxon>
    </lineage>
</organism>
<feature type="compositionally biased region" description="Pro residues" evidence="1">
    <location>
        <begin position="43"/>
        <end position="54"/>
    </location>
</feature>
<evidence type="ECO:0000313" key="2">
    <source>
        <dbReference type="EMBL" id="KAJ7361315.1"/>
    </source>
</evidence>
<evidence type="ECO:0000256" key="1">
    <source>
        <dbReference type="SAM" id="MobiDB-lite"/>
    </source>
</evidence>
<feature type="region of interest" description="Disordered" evidence="1">
    <location>
        <begin position="36"/>
        <end position="90"/>
    </location>
</feature>
<name>A0AAD7F1W5_9AGAR</name>
<dbReference type="Proteomes" id="UP001218218">
    <property type="component" value="Unassembled WGS sequence"/>
</dbReference>
<feature type="compositionally biased region" description="Basic and acidic residues" evidence="1">
    <location>
        <begin position="475"/>
        <end position="487"/>
    </location>
</feature>
<feature type="compositionally biased region" description="Basic and acidic residues" evidence="1">
    <location>
        <begin position="440"/>
        <end position="450"/>
    </location>
</feature>
<reference evidence="2" key="1">
    <citation type="submission" date="2023-03" db="EMBL/GenBank/DDBJ databases">
        <title>Massive genome expansion in bonnet fungi (Mycena s.s.) driven by repeated elements and novel gene families across ecological guilds.</title>
        <authorList>
            <consortium name="Lawrence Berkeley National Laboratory"/>
            <person name="Harder C.B."/>
            <person name="Miyauchi S."/>
            <person name="Viragh M."/>
            <person name="Kuo A."/>
            <person name="Thoen E."/>
            <person name="Andreopoulos B."/>
            <person name="Lu D."/>
            <person name="Skrede I."/>
            <person name="Drula E."/>
            <person name="Henrissat B."/>
            <person name="Morin E."/>
            <person name="Kohler A."/>
            <person name="Barry K."/>
            <person name="LaButti K."/>
            <person name="Morin E."/>
            <person name="Salamov A."/>
            <person name="Lipzen A."/>
            <person name="Mereny Z."/>
            <person name="Hegedus B."/>
            <person name="Baldrian P."/>
            <person name="Stursova M."/>
            <person name="Weitz H."/>
            <person name="Taylor A."/>
            <person name="Grigoriev I.V."/>
            <person name="Nagy L.G."/>
            <person name="Martin F."/>
            <person name="Kauserud H."/>
        </authorList>
    </citation>
    <scope>NUCLEOTIDE SEQUENCE</scope>
    <source>
        <strain evidence="2">CBHHK002</strain>
    </source>
</reference>
<feature type="compositionally biased region" description="Basic and acidic residues" evidence="1">
    <location>
        <begin position="457"/>
        <end position="466"/>
    </location>
</feature>
<sequence>MSAPKVASAPPTPAADETSGPSWRIPAQKVASYIRLKTGGQPNKPPPIIFPPPSWSLEETQNNGAGASDLPDEPGIPRNISEDNVHAEEAPEPHLFAQRIGTLIDSLPLPAPTKDSDIGAVDAKGPPLPLSVTGDSKLMKLLSSESVMNGSIALGRQSVWSMLDSLERLKNRHSASGGTNKGESKENDREDSGVMMYAPLQPTADSQVELADSEMVLEYLDEPSEADKLPPAEGAASDTKPPPSPQPEDKKSDGLKPSKSRRKRREKEHVHWVPSPEKISLQALWWGYRLYFPPPVMNLLDDTHLEAAKRGAMVTAALKYILDKIPAMLFPPQIRPAIMVLKRLTPYLGYVGVFIAWSWTAIKARDKGHGVVLTATWLLPVALVPATLKSEDFQRPGAVDTAKDGNPAASSVDSSVTNTPTADQVKPAEPTSVKSTEPGLKPDADQKTYDPKTLSTETEKDKESLSRRWSTVILGRDKSKGKADQGK</sequence>